<reference evidence="2" key="1">
    <citation type="journal article" date="2023" name="Commun. Biol.">
        <title>Genome analysis of Parmales, the sister group of diatoms, reveals the evolutionary specialization of diatoms from phago-mixotrophs to photoautotrophs.</title>
        <authorList>
            <person name="Ban H."/>
            <person name="Sato S."/>
            <person name="Yoshikawa S."/>
            <person name="Yamada K."/>
            <person name="Nakamura Y."/>
            <person name="Ichinomiya M."/>
            <person name="Sato N."/>
            <person name="Blanc-Mathieu R."/>
            <person name="Endo H."/>
            <person name="Kuwata A."/>
            <person name="Ogata H."/>
        </authorList>
    </citation>
    <scope>NUCLEOTIDE SEQUENCE [LARGE SCALE GENOMIC DNA]</scope>
    <source>
        <strain evidence="2">NIES 3700</strain>
    </source>
</reference>
<gene>
    <name evidence="1" type="ORF">TrLO_g2856</name>
</gene>
<comment type="caution">
    <text evidence="1">The sequence shown here is derived from an EMBL/GenBank/DDBJ whole genome shotgun (WGS) entry which is preliminary data.</text>
</comment>
<name>A0A9W7F753_9STRA</name>
<protein>
    <submittedName>
        <fullName evidence="1">Uncharacterized protein</fullName>
    </submittedName>
</protein>
<evidence type="ECO:0000313" key="2">
    <source>
        <dbReference type="Proteomes" id="UP001165122"/>
    </source>
</evidence>
<dbReference type="EMBL" id="BRXW01000080">
    <property type="protein sequence ID" value="GMI04991.1"/>
    <property type="molecule type" value="Genomic_DNA"/>
</dbReference>
<dbReference type="Proteomes" id="UP001165122">
    <property type="component" value="Unassembled WGS sequence"/>
</dbReference>
<accession>A0A9W7F753</accession>
<organism evidence="1 2">
    <name type="scientific">Triparma laevis f. longispina</name>
    <dbReference type="NCBI Taxonomy" id="1714387"/>
    <lineage>
        <taxon>Eukaryota</taxon>
        <taxon>Sar</taxon>
        <taxon>Stramenopiles</taxon>
        <taxon>Ochrophyta</taxon>
        <taxon>Bolidophyceae</taxon>
        <taxon>Parmales</taxon>
        <taxon>Triparmaceae</taxon>
        <taxon>Triparma</taxon>
    </lineage>
</organism>
<proteinExistence type="predicted"/>
<evidence type="ECO:0000313" key="1">
    <source>
        <dbReference type="EMBL" id="GMI04991.1"/>
    </source>
</evidence>
<dbReference type="AlphaFoldDB" id="A0A9W7F753"/>
<keyword evidence="2" id="KW-1185">Reference proteome</keyword>
<sequence>MPGFVGWMLTPEFHKHLLTLVEDGEMIFHRGVDIAFDFDNSSDEERQEFINMGLKRNELVTQVIFLQKLPRVGDWACYLATSLVIVDIPEGVESIGREAF</sequence>
<dbReference type="OrthoDB" id="10264456at2759"/>